<evidence type="ECO:0000313" key="2">
    <source>
        <dbReference type="EMBL" id="CAB4704297.1"/>
    </source>
</evidence>
<feature type="compositionally biased region" description="Basic residues" evidence="1">
    <location>
        <begin position="82"/>
        <end position="116"/>
    </location>
</feature>
<dbReference type="EMBL" id="CAFBPG010000053">
    <property type="protein sequence ID" value="CAB5012283.1"/>
    <property type="molecule type" value="Genomic_DNA"/>
</dbReference>
<gene>
    <name evidence="2" type="ORF">UFOPK2589_01000</name>
    <name evidence="3" type="ORF">UFOPK2931_00822</name>
    <name evidence="4" type="ORF">UFOPK3056_00815</name>
    <name evidence="5" type="ORF">UFOPK4074_00705</name>
    <name evidence="6" type="ORF">UFOPK4372_00426</name>
</gene>
<evidence type="ECO:0000313" key="5">
    <source>
        <dbReference type="EMBL" id="CAB5012283.1"/>
    </source>
</evidence>
<dbReference type="AlphaFoldDB" id="A0A6J6YBY1"/>
<name>A0A6J6YBY1_9ZZZZ</name>
<evidence type="ECO:0000256" key="1">
    <source>
        <dbReference type="SAM" id="MobiDB-lite"/>
    </source>
</evidence>
<accession>A0A6J6YBY1</accession>
<dbReference type="EMBL" id="CAEZZZ010000051">
    <property type="protein sequence ID" value="CAB4781553.1"/>
    <property type="molecule type" value="Genomic_DNA"/>
</dbReference>
<proteinExistence type="predicted"/>
<protein>
    <submittedName>
        <fullName evidence="4">Unannotated protein</fullName>
    </submittedName>
</protein>
<dbReference type="EMBL" id="CAFBQZ010000020">
    <property type="protein sequence ID" value="CAB5071369.1"/>
    <property type="molecule type" value="Genomic_DNA"/>
</dbReference>
<reference evidence="4" key="1">
    <citation type="submission" date="2020-05" db="EMBL/GenBank/DDBJ databases">
        <authorList>
            <person name="Chiriac C."/>
            <person name="Salcher M."/>
            <person name="Ghai R."/>
            <person name="Kavagutti S V."/>
        </authorList>
    </citation>
    <scope>NUCLEOTIDE SEQUENCE</scope>
</reference>
<dbReference type="EMBL" id="CAFAAR010000078">
    <property type="protein sequence ID" value="CAB4806932.1"/>
    <property type="molecule type" value="Genomic_DNA"/>
</dbReference>
<evidence type="ECO:0000313" key="3">
    <source>
        <dbReference type="EMBL" id="CAB4781553.1"/>
    </source>
</evidence>
<evidence type="ECO:0000313" key="6">
    <source>
        <dbReference type="EMBL" id="CAB5071369.1"/>
    </source>
</evidence>
<sequence length="116" mass="12535">MANDLFSALKVYLTKVTDGERTPAEVAAALNTWVRDSGESIKAKIEEEVENSVSRMGFVKKDEFDRLKAQVDALKGGTLKKAPAKKAPAKKTPAKKAPAKKTPAKKAPAKKAVKKK</sequence>
<dbReference type="EMBL" id="CAEZXT010000073">
    <property type="protein sequence ID" value="CAB4704297.1"/>
    <property type="molecule type" value="Genomic_DNA"/>
</dbReference>
<feature type="region of interest" description="Disordered" evidence="1">
    <location>
        <begin position="75"/>
        <end position="116"/>
    </location>
</feature>
<evidence type="ECO:0000313" key="4">
    <source>
        <dbReference type="EMBL" id="CAB4806932.1"/>
    </source>
</evidence>
<organism evidence="4">
    <name type="scientific">freshwater metagenome</name>
    <dbReference type="NCBI Taxonomy" id="449393"/>
    <lineage>
        <taxon>unclassified sequences</taxon>
        <taxon>metagenomes</taxon>
        <taxon>ecological metagenomes</taxon>
    </lineage>
</organism>